<dbReference type="RefSeq" id="WP_160553567.1">
    <property type="nucleotide sequence ID" value="NZ_CP047650.1"/>
</dbReference>
<name>A0A857J7D0_9BURK</name>
<accession>A0A857J7D0</accession>
<reference evidence="1 2" key="1">
    <citation type="submission" date="2020-01" db="EMBL/GenBank/DDBJ databases">
        <title>Genome sequencing of strain KACC 21265.</title>
        <authorList>
            <person name="Heo J."/>
            <person name="Kim S.-J."/>
            <person name="Kim J.-S."/>
            <person name="Hong S.-B."/>
            <person name="Kwon S.-W."/>
        </authorList>
    </citation>
    <scope>NUCLEOTIDE SEQUENCE [LARGE SCALE GENOMIC DNA]</scope>
    <source>
        <strain evidence="1 2">KACC 21265</strain>
    </source>
</reference>
<proteinExistence type="predicted"/>
<organism evidence="1 2">
    <name type="scientific">Xylophilus rhododendri</name>
    <dbReference type="NCBI Taxonomy" id="2697032"/>
    <lineage>
        <taxon>Bacteria</taxon>
        <taxon>Pseudomonadati</taxon>
        <taxon>Pseudomonadota</taxon>
        <taxon>Betaproteobacteria</taxon>
        <taxon>Burkholderiales</taxon>
        <taxon>Xylophilus</taxon>
    </lineage>
</organism>
<evidence type="ECO:0000313" key="1">
    <source>
        <dbReference type="EMBL" id="QHI99756.1"/>
    </source>
</evidence>
<dbReference type="AlphaFoldDB" id="A0A857J7D0"/>
<evidence type="ECO:0000313" key="2">
    <source>
        <dbReference type="Proteomes" id="UP000464787"/>
    </source>
</evidence>
<dbReference type="Proteomes" id="UP000464787">
    <property type="component" value="Chromosome"/>
</dbReference>
<dbReference type="KEGG" id="xyk:GT347_18295"/>
<dbReference type="EMBL" id="CP047650">
    <property type="protein sequence ID" value="QHI99756.1"/>
    <property type="molecule type" value="Genomic_DNA"/>
</dbReference>
<sequence length="297" mass="33193">MLPTLGTSGPPAAQASRPLSCDEERLLCVLRESRHHPQHPALRALTDDELRDARQWLPGLPGLPDEDELLAVVARELNARREPWECRGNAVLRSLPARPPRPARRVELPAGMVDPHALPEVQQVNAFIVAALHRERDRITVEIADEIRFFEDLARKLAEARLDLRELPALLAQAPAADPPSIGILYLSMSFKAACACLSHRLSAWVRGHVGWRDYEDFLAEAPVLRMIEGREALGHDPVERHTLRFLLTERLERIRALPGASRLAPQETALRVAYSLKTPAFLLDARLPWSEAAESA</sequence>
<gene>
    <name evidence="1" type="ORF">GT347_18295</name>
</gene>
<keyword evidence="2" id="KW-1185">Reference proteome</keyword>
<protein>
    <submittedName>
        <fullName evidence="1">Uncharacterized protein</fullName>
    </submittedName>
</protein>